<reference evidence="10 11" key="1">
    <citation type="submission" date="2020-01" db="EMBL/GenBank/DDBJ databases">
        <authorList>
            <person name="Deng T."/>
        </authorList>
    </citation>
    <scope>NUCLEOTIDE SEQUENCE [LARGE SCALE GENOMIC DNA]</scope>
    <source>
        <strain evidence="10 11">5221</strain>
    </source>
</reference>
<keyword evidence="3" id="KW-0808">Transferase</keyword>
<feature type="domain" description="CN hydrolase" evidence="9">
    <location>
        <begin position="212"/>
        <end position="427"/>
    </location>
</feature>
<keyword evidence="2" id="KW-1003">Cell membrane</keyword>
<dbReference type="Pfam" id="PF00795">
    <property type="entry name" value="CN_hydrolase"/>
    <property type="match status" value="1"/>
</dbReference>
<dbReference type="GO" id="GO:0005886">
    <property type="term" value="C:plasma membrane"/>
    <property type="evidence" value="ECO:0007669"/>
    <property type="project" value="UniProtKB-SubCell"/>
</dbReference>
<keyword evidence="11" id="KW-1185">Reference proteome</keyword>
<feature type="transmembrane region" description="Helical" evidence="8">
    <location>
        <begin position="58"/>
        <end position="76"/>
    </location>
</feature>
<sequence>MARTSLREQATWGIVFLCGGALATATFVDRWWVQVLPLFCIAPVFVAMRRAKPSRHYPAGLVFFGAWLLPTTYWYYSFMPVWLAFLASVGFVALIANLFRLFALRLPFWAVLVLVAAVWSALTFARMHLPVTEDWWLPHLGYAVWRNSGLLQFAALGGEAVVEAGVLASNVVVALLIVSFRPWVAVAGMCALGGAVVVADVRVWDSEPDAVPQVVSVQQMTVGGVDVPATARDIRTLTETSAAALKTLDGDARRIVVWPENSVPEAQRLLVESAARDLDASVVYHSAEMRGDERFKRVIVLNERGDEVLSNTKAHIAPDESGTGAFSNRHVSWADWSITAYVCYDMHYPDSVRRVAGADIVFVPINDAAYGGLQQRFHKADLAIRAVQSRASMISASTNGPTVFIDKHGVVRDELQPVTAGVITVKK</sequence>
<dbReference type="PANTHER" id="PTHR38686:SF1">
    <property type="entry name" value="APOLIPOPROTEIN N-ACYLTRANSFERASE"/>
    <property type="match status" value="1"/>
</dbReference>
<evidence type="ECO:0000256" key="8">
    <source>
        <dbReference type="SAM" id="Phobius"/>
    </source>
</evidence>
<dbReference type="SUPFAM" id="SSF56317">
    <property type="entry name" value="Carbon-nitrogen hydrolase"/>
    <property type="match status" value="1"/>
</dbReference>
<evidence type="ECO:0000256" key="2">
    <source>
        <dbReference type="ARBA" id="ARBA00022475"/>
    </source>
</evidence>
<accession>A0A6N9H3B4</accession>
<evidence type="ECO:0000313" key="11">
    <source>
        <dbReference type="Proteomes" id="UP000469215"/>
    </source>
</evidence>
<dbReference type="GO" id="GO:0016410">
    <property type="term" value="F:N-acyltransferase activity"/>
    <property type="evidence" value="ECO:0007669"/>
    <property type="project" value="InterPro"/>
</dbReference>
<dbReference type="InterPro" id="IPR003010">
    <property type="entry name" value="C-N_Hydrolase"/>
</dbReference>
<dbReference type="RefSeq" id="WP_160951976.1">
    <property type="nucleotide sequence ID" value="NZ_WWEQ01000002.1"/>
</dbReference>
<evidence type="ECO:0000313" key="10">
    <source>
        <dbReference type="EMBL" id="MYM18508.1"/>
    </source>
</evidence>
<dbReference type="InterPro" id="IPR004563">
    <property type="entry name" value="Apolipo_AcylTrfase"/>
</dbReference>
<dbReference type="AlphaFoldDB" id="A0A6N9H3B4"/>
<feature type="transmembrane region" description="Helical" evidence="8">
    <location>
        <begin position="149"/>
        <end position="176"/>
    </location>
</feature>
<organism evidence="10 11">
    <name type="scientific">Brevibacterium rongguiense</name>
    <dbReference type="NCBI Taxonomy" id="2695267"/>
    <lineage>
        <taxon>Bacteria</taxon>
        <taxon>Bacillati</taxon>
        <taxon>Actinomycetota</taxon>
        <taxon>Actinomycetes</taxon>
        <taxon>Micrococcales</taxon>
        <taxon>Brevibacteriaceae</taxon>
        <taxon>Brevibacterium</taxon>
    </lineage>
</organism>
<evidence type="ECO:0000256" key="5">
    <source>
        <dbReference type="ARBA" id="ARBA00022989"/>
    </source>
</evidence>
<gene>
    <name evidence="10" type="ORF">GSY69_00570</name>
</gene>
<keyword evidence="7" id="KW-0012">Acyltransferase</keyword>
<evidence type="ECO:0000256" key="4">
    <source>
        <dbReference type="ARBA" id="ARBA00022692"/>
    </source>
</evidence>
<feature type="transmembrane region" description="Helical" evidence="8">
    <location>
        <begin position="33"/>
        <end position="51"/>
    </location>
</feature>
<dbReference type="InterPro" id="IPR045378">
    <property type="entry name" value="LNT_N"/>
</dbReference>
<dbReference type="Pfam" id="PF20154">
    <property type="entry name" value="LNT_N"/>
    <property type="match status" value="1"/>
</dbReference>
<proteinExistence type="predicted"/>
<feature type="transmembrane region" description="Helical" evidence="8">
    <location>
        <begin position="183"/>
        <end position="204"/>
    </location>
</feature>
<evidence type="ECO:0000256" key="7">
    <source>
        <dbReference type="ARBA" id="ARBA00023315"/>
    </source>
</evidence>
<evidence type="ECO:0000256" key="6">
    <source>
        <dbReference type="ARBA" id="ARBA00023136"/>
    </source>
</evidence>
<feature type="transmembrane region" description="Helical" evidence="8">
    <location>
        <begin position="106"/>
        <end position="129"/>
    </location>
</feature>
<keyword evidence="4 8" id="KW-0812">Transmembrane</keyword>
<keyword evidence="6 8" id="KW-0472">Membrane</keyword>
<dbReference type="PROSITE" id="PS50263">
    <property type="entry name" value="CN_HYDROLASE"/>
    <property type="match status" value="1"/>
</dbReference>
<dbReference type="Proteomes" id="UP000469215">
    <property type="component" value="Unassembled WGS sequence"/>
</dbReference>
<name>A0A6N9H3B4_9MICO</name>
<dbReference type="PANTHER" id="PTHR38686">
    <property type="entry name" value="APOLIPOPROTEIN N-ACYLTRANSFERASE"/>
    <property type="match status" value="1"/>
</dbReference>
<evidence type="ECO:0000259" key="9">
    <source>
        <dbReference type="PROSITE" id="PS50263"/>
    </source>
</evidence>
<protein>
    <recommendedName>
        <fullName evidence="9">CN hydrolase domain-containing protein</fullName>
    </recommendedName>
</protein>
<evidence type="ECO:0000256" key="1">
    <source>
        <dbReference type="ARBA" id="ARBA00004651"/>
    </source>
</evidence>
<feature type="transmembrane region" description="Helical" evidence="8">
    <location>
        <begin position="82"/>
        <end position="99"/>
    </location>
</feature>
<dbReference type="Gene3D" id="3.60.110.10">
    <property type="entry name" value="Carbon-nitrogen hydrolase"/>
    <property type="match status" value="1"/>
</dbReference>
<comment type="subcellular location">
    <subcellularLocation>
        <location evidence="1">Cell membrane</location>
        <topology evidence="1">Multi-pass membrane protein</topology>
    </subcellularLocation>
</comment>
<dbReference type="InterPro" id="IPR036526">
    <property type="entry name" value="C-N_Hydrolase_sf"/>
</dbReference>
<comment type="caution">
    <text evidence="10">The sequence shown here is derived from an EMBL/GenBank/DDBJ whole genome shotgun (WGS) entry which is preliminary data.</text>
</comment>
<evidence type="ECO:0000256" key="3">
    <source>
        <dbReference type="ARBA" id="ARBA00022679"/>
    </source>
</evidence>
<dbReference type="GO" id="GO:0042158">
    <property type="term" value="P:lipoprotein biosynthetic process"/>
    <property type="evidence" value="ECO:0007669"/>
    <property type="project" value="InterPro"/>
</dbReference>
<dbReference type="EMBL" id="WWEQ01000002">
    <property type="protein sequence ID" value="MYM18508.1"/>
    <property type="molecule type" value="Genomic_DNA"/>
</dbReference>
<keyword evidence="5 8" id="KW-1133">Transmembrane helix</keyword>